<dbReference type="Pfam" id="PF05236">
    <property type="entry name" value="TAF4"/>
    <property type="match status" value="1"/>
</dbReference>
<feature type="region of interest" description="Disordered" evidence="9">
    <location>
        <begin position="248"/>
        <end position="295"/>
    </location>
</feature>
<dbReference type="AlphaFoldDB" id="A0A5C3QNC6"/>
<evidence type="ECO:0000256" key="3">
    <source>
        <dbReference type="ARBA" id="ARBA00017306"/>
    </source>
</evidence>
<dbReference type="OrthoDB" id="21060at2759"/>
<keyword evidence="11" id="KW-0648">Protein biosynthesis</keyword>
<keyword evidence="11" id="KW-0396">Initiation factor</keyword>
<evidence type="ECO:0000256" key="2">
    <source>
        <dbReference type="ARBA" id="ARBA00006178"/>
    </source>
</evidence>
<proteinExistence type="inferred from homology"/>
<dbReference type="GO" id="GO:0016251">
    <property type="term" value="F:RNA polymerase II general transcription initiation factor activity"/>
    <property type="evidence" value="ECO:0007669"/>
    <property type="project" value="TreeGrafter"/>
</dbReference>
<evidence type="ECO:0000256" key="7">
    <source>
        <dbReference type="ARBA" id="ARBA00025346"/>
    </source>
</evidence>
<sequence length="406" mass="43345">MSKDTTPSQPATSQWAIDPALQQISAATAGHTANQAYYGYPSYYYQQPQQAQPQATRASTPAVASTSTAAPKSAGGGALDSSDINTLSDAIGSAGIDLRAEEESLQKPHDSSISYRQYHSDRTHTQPQNLSFNSHFLGTTVRAIAADTHKLGKPISDDTVNYLALALRTRLQDLIKGMIAASHHRTDSAYDHATSLYEGTDIPMWDVTVRRDVAKQLAVLERIEKEDELKTRRDRKERADMAAAQLAALQASGSGSSSLGSYGGGGDMDDDMGENPKKKRKKDGPGVTAKNMSEDVRKQMSNLVANQAIGGKKYSWMTASNASAAPRSAKAPEKTASASSPATSTPRSTWSKPYVSATVKTGKDAGDAGTPTEEDTKTRVTMRDAMFVVEKERGHGGGRGAALGWT</sequence>
<organism evidence="11 12">
    <name type="scientific">Pterulicium gracile</name>
    <dbReference type="NCBI Taxonomy" id="1884261"/>
    <lineage>
        <taxon>Eukaryota</taxon>
        <taxon>Fungi</taxon>
        <taxon>Dikarya</taxon>
        <taxon>Basidiomycota</taxon>
        <taxon>Agaricomycotina</taxon>
        <taxon>Agaricomycetes</taxon>
        <taxon>Agaricomycetidae</taxon>
        <taxon>Agaricales</taxon>
        <taxon>Pleurotineae</taxon>
        <taxon>Pterulaceae</taxon>
        <taxon>Pterulicium</taxon>
    </lineage>
</organism>
<comment type="similarity">
    <text evidence="2">Belongs to the TAF4 family.</text>
</comment>
<evidence type="ECO:0000256" key="4">
    <source>
        <dbReference type="ARBA" id="ARBA00023015"/>
    </source>
</evidence>
<reference evidence="11 12" key="1">
    <citation type="journal article" date="2019" name="Nat. Ecol. Evol.">
        <title>Megaphylogeny resolves global patterns of mushroom evolution.</title>
        <authorList>
            <person name="Varga T."/>
            <person name="Krizsan K."/>
            <person name="Foldi C."/>
            <person name="Dima B."/>
            <person name="Sanchez-Garcia M."/>
            <person name="Sanchez-Ramirez S."/>
            <person name="Szollosi G.J."/>
            <person name="Szarkandi J.G."/>
            <person name="Papp V."/>
            <person name="Albert L."/>
            <person name="Andreopoulos W."/>
            <person name="Angelini C."/>
            <person name="Antonin V."/>
            <person name="Barry K.W."/>
            <person name="Bougher N.L."/>
            <person name="Buchanan P."/>
            <person name="Buyck B."/>
            <person name="Bense V."/>
            <person name="Catcheside P."/>
            <person name="Chovatia M."/>
            <person name="Cooper J."/>
            <person name="Damon W."/>
            <person name="Desjardin D."/>
            <person name="Finy P."/>
            <person name="Geml J."/>
            <person name="Haridas S."/>
            <person name="Hughes K."/>
            <person name="Justo A."/>
            <person name="Karasinski D."/>
            <person name="Kautmanova I."/>
            <person name="Kiss B."/>
            <person name="Kocsube S."/>
            <person name="Kotiranta H."/>
            <person name="LaButti K.M."/>
            <person name="Lechner B.E."/>
            <person name="Liimatainen K."/>
            <person name="Lipzen A."/>
            <person name="Lukacs Z."/>
            <person name="Mihaltcheva S."/>
            <person name="Morgado L.N."/>
            <person name="Niskanen T."/>
            <person name="Noordeloos M.E."/>
            <person name="Ohm R.A."/>
            <person name="Ortiz-Santana B."/>
            <person name="Ovrebo C."/>
            <person name="Racz N."/>
            <person name="Riley R."/>
            <person name="Savchenko A."/>
            <person name="Shiryaev A."/>
            <person name="Soop K."/>
            <person name="Spirin V."/>
            <person name="Szebenyi C."/>
            <person name="Tomsovsky M."/>
            <person name="Tulloss R.E."/>
            <person name="Uehling J."/>
            <person name="Grigoriev I.V."/>
            <person name="Vagvolgyi C."/>
            <person name="Papp T."/>
            <person name="Martin F.M."/>
            <person name="Miettinen O."/>
            <person name="Hibbett D.S."/>
            <person name="Nagy L.G."/>
        </authorList>
    </citation>
    <scope>NUCLEOTIDE SEQUENCE [LARGE SCALE GENOMIC DNA]</scope>
    <source>
        <strain evidence="11 12">CBS 309.79</strain>
    </source>
</reference>
<evidence type="ECO:0000256" key="8">
    <source>
        <dbReference type="ARBA" id="ARBA00031747"/>
    </source>
</evidence>
<dbReference type="PANTHER" id="PTHR15138:SF14">
    <property type="entry name" value="TRANSCRIPTION INITIATION FACTOR TFIID SUBUNIT 4"/>
    <property type="match status" value="1"/>
</dbReference>
<dbReference type="InterPro" id="IPR007900">
    <property type="entry name" value="TAF4_C"/>
</dbReference>
<evidence type="ECO:0000256" key="9">
    <source>
        <dbReference type="SAM" id="MobiDB-lite"/>
    </source>
</evidence>
<dbReference type="GO" id="GO:0005669">
    <property type="term" value="C:transcription factor TFIID complex"/>
    <property type="evidence" value="ECO:0007669"/>
    <property type="project" value="InterPro"/>
</dbReference>
<gene>
    <name evidence="11" type="ORF">BDV98DRAFT_545431</name>
</gene>
<dbReference type="GO" id="GO:0003743">
    <property type="term" value="F:translation initiation factor activity"/>
    <property type="evidence" value="ECO:0007669"/>
    <property type="project" value="UniProtKB-KW"/>
</dbReference>
<feature type="compositionally biased region" description="Low complexity" evidence="9">
    <location>
        <begin position="334"/>
        <end position="346"/>
    </location>
</feature>
<dbReference type="EMBL" id="ML178820">
    <property type="protein sequence ID" value="TFL03473.1"/>
    <property type="molecule type" value="Genomic_DNA"/>
</dbReference>
<feature type="domain" description="Transcription initiation factor TFIID component TAF4 C-terminal" evidence="10">
    <location>
        <begin position="87"/>
        <end position="394"/>
    </location>
</feature>
<evidence type="ECO:0000259" key="10">
    <source>
        <dbReference type="Pfam" id="PF05236"/>
    </source>
</evidence>
<evidence type="ECO:0000313" key="11">
    <source>
        <dbReference type="EMBL" id="TFL03473.1"/>
    </source>
</evidence>
<evidence type="ECO:0000256" key="5">
    <source>
        <dbReference type="ARBA" id="ARBA00023163"/>
    </source>
</evidence>
<feature type="compositionally biased region" description="Low complexity" evidence="9">
    <location>
        <begin position="248"/>
        <end position="260"/>
    </location>
</feature>
<protein>
    <recommendedName>
        <fullName evidence="3">Transcription initiation factor TFIID subunit 4</fullName>
    </recommendedName>
    <alternativeName>
        <fullName evidence="8">TBP-associated factor 4</fullName>
    </alternativeName>
</protein>
<comment type="function">
    <text evidence="7">Functions as a component of the DNA-binding general transcription factor complex TFIID. Binding of TFIID to a promoter (with or without TATA element) is the initial step in pre-initiation complex (PIC) formation. TFIID plays a key role in the regulation of gene expression by RNA polymerase II through different activities such as transcription activator interaction, core promoter recognition and selectivity, TFIIA and TFIIB interaction, chromatin modification (histone acetylation by TAF1), facilitation of DNA opening and initiation of transcription.</text>
</comment>
<feature type="compositionally biased region" description="Low complexity" evidence="9">
    <location>
        <begin position="47"/>
        <end position="73"/>
    </location>
</feature>
<keyword evidence="4" id="KW-0805">Transcription regulation</keyword>
<evidence type="ECO:0000256" key="6">
    <source>
        <dbReference type="ARBA" id="ARBA00023242"/>
    </source>
</evidence>
<keyword evidence="12" id="KW-1185">Reference proteome</keyword>
<dbReference type="GO" id="GO:0006367">
    <property type="term" value="P:transcription initiation at RNA polymerase II promoter"/>
    <property type="evidence" value="ECO:0007669"/>
    <property type="project" value="TreeGrafter"/>
</dbReference>
<keyword evidence="5" id="KW-0804">Transcription</keyword>
<dbReference type="CDD" id="cd08045">
    <property type="entry name" value="HFD_TAF4"/>
    <property type="match status" value="1"/>
</dbReference>
<dbReference type="STRING" id="1884261.A0A5C3QNC6"/>
<accession>A0A5C3QNC6</accession>
<dbReference type="GO" id="GO:0003677">
    <property type="term" value="F:DNA binding"/>
    <property type="evidence" value="ECO:0007669"/>
    <property type="project" value="TreeGrafter"/>
</dbReference>
<comment type="subcellular location">
    <subcellularLocation>
        <location evidence="1">Nucleus</location>
    </subcellularLocation>
</comment>
<feature type="region of interest" description="Disordered" evidence="9">
    <location>
        <begin position="47"/>
        <end position="83"/>
    </location>
</feature>
<keyword evidence="6" id="KW-0539">Nucleus</keyword>
<dbReference type="InterPro" id="IPR045144">
    <property type="entry name" value="TAF4"/>
</dbReference>
<evidence type="ECO:0000256" key="1">
    <source>
        <dbReference type="ARBA" id="ARBA00004123"/>
    </source>
</evidence>
<dbReference type="PANTHER" id="PTHR15138">
    <property type="entry name" value="TRANSCRIPTION INITIATION FACTOR TFIID SUBUNIT 4"/>
    <property type="match status" value="1"/>
</dbReference>
<name>A0A5C3QNC6_9AGAR</name>
<feature type="region of interest" description="Disordered" evidence="9">
    <location>
        <begin position="324"/>
        <end position="383"/>
    </location>
</feature>
<dbReference type="Proteomes" id="UP000305067">
    <property type="component" value="Unassembled WGS sequence"/>
</dbReference>
<evidence type="ECO:0000313" key="12">
    <source>
        <dbReference type="Proteomes" id="UP000305067"/>
    </source>
</evidence>